<name>A0ABV6AUH4_9DEIO</name>
<accession>A0ABV6AUH4</accession>
<dbReference type="RefSeq" id="WP_380005812.1">
    <property type="nucleotide sequence ID" value="NZ_JBHLYR010000013.1"/>
</dbReference>
<evidence type="ECO:0000313" key="1">
    <source>
        <dbReference type="EMBL" id="MFB9991159.1"/>
    </source>
</evidence>
<dbReference type="Proteomes" id="UP001589733">
    <property type="component" value="Unassembled WGS sequence"/>
</dbReference>
<comment type="caution">
    <text evidence="1">The sequence shown here is derived from an EMBL/GenBank/DDBJ whole genome shotgun (WGS) entry which is preliminary data.</text>
</comment>
<reference evidence="1 2" key="1">
    <citation type="submission" date="2024-09" db="EMBL/GenBank/DDBJ databases">
        <authorList>
            <person name="Sun Q."/>
            <person name="Mori K."/>
        </authorList>
    </citation>
    <scope>NUCLEOTIDE SEQUENCE [LARGE SCALE GENOMIC DNA]</scope>
    <source>
        <strain evidence="1 2">JCM 13503</strain>
    </source>
</reference>
<gene>
    <name evidence="1" type="ORF">ACFFLM_04060</name>
</gene>
<dbReference type="EMBL" id="JBHLYR010000013">
    <property type="protein sequence ID" value="MFB9991159.1"/>
    <property type="molecule type" value="Genomic_DNA"/>
</dbReference>
<keyword evidence="2" id="KW-1185">Reference proteome</keyword>
<organism evidence="1 2">
    <name type="scientific">Deinococcus oregonensis</name>
    <dbReference type="NCBI Taxonomy" id="1805970"/>
    <lineage>
        <taxon>Bacteria</taxon>
        <taxon>Thermotogati</taxon>
        <taxon>Deinococcota</taxon>
        <taxon>Deinococci</taxon>
        <taxon>Deinococcales</taxon>
        <taxon>Deinococcaceae</taxon>
        <taxon>Deinococcus</taxon>
    </lineage>
</organism>
<sequence>MLQNLCFSSSDQVCPATRRREETVCQGTPTYTDQADKARMAEIKTALTEVLAANHTRRYQRDQARVRVEYLEQKHNEDPRTVWPTDTLVGLP</sequence>
<proteinExistence type="predicted"/>
<protein>
    <submittedName>
        <fullName evidence="1">Uncharacterized protein</fullName>
    </submittedName>
</protein>
<evidence type="ECO:0000313" key="2">
    <source>
        <dbReference type="Proteomes" id="UP001589733"/>
    </source>
</evidence>